<evidence type="ECO:0000313" key="6">
    <source>
        <dbReference type="EnsemblMetazoa" id="XP_022653941"/>
    </source>
</evidence>
<sequence>MRLCENKESLARYHAAVHFTVGNIIEDCPSFSQPVDVKKFDRQTIAAIAEIVFRKIGILARDLEAFAKHAKRTKVTTDDVILCARRNPFLAKKLRDYANRVKDEKQDKLPNGGLAALGAAVAAAVPAGSGASKNIKQRINVGEVIDLSQLE</sequence>
<dbReference type="PANTHER" id="PTHR22980">
    <property type="entry name" value="CORTISTATIN"/>
    <property type="match status" value="1"/>
</dbReference>
<dbReference type="GO" id="GO:0003682">
    <property type="term" value="F:chromatin binding"/>
    <property type="evidence" value="ECO:0007669"/>
    <property type="project" value="TreeGrafter"/>
</dbReference>
<evidence type="ECO:0000256" key="2">
    <source>
        <dbReference type="ARBA" id="ARBA00016400"/>
    </source>
</evidence>
<dbReference type="GO" id="GO:0006281">
    <property type="term" value="P:DNA repair"/>
    <property type="evidence" value="ECO:0007669"/>
    <property type="project" value="UniProtKB-KW"/>
</dbReference>
<dbReference type="GO" id="GO:0071821">
    <property type="term" value="C:FANCM-MHF complex"/>
    <property type="evidence" value="ECO:0007669"/>
    <property type="project" value="InterPro"/>
</dbReference>
<reference evidence="6" key="1">
    <citation type="submission" date="2021-01" db="UniProtKB">
        <authorList>
            <consortium name="EnsemblMetazoa"/>
        </authorList>
    </citation>
    <scope>IDENTIFICATION</scope>
</reference>
<dbReference type="InterPro" id="IPR029003">
    <property type="entry name" value="CENP-S/Mhf1"/>
</dbReference>
<proteinExistence type="inferred from homology"/>
<dbReference type="PANTHER" id="PTHR22980:SF0">
    <property type="entry name" value="CENTROMERE PROTEIN S"/>
    <property type="match status" value="1"/>
</dbReference>
<organism evidence="6 7">
    <name type="scientific">Varroa destructor</name>
    <name type="common">Honeybee mite</name>
    <dbReference type="NCBI Taxonomy" id="109461"/>
    <lineage>
        <taxon>Eukaryota</taxon>
        <taxon>Metazoa</taxon>
        <taxon>Ecdysozoa</taxon>
        <taxon>Arthropoda</taxon>
        <taxon>Chelicerata</taxon>
        <taxon>Arachnida</taxon>
        <taxon>Acari</taxon>
        <taxon>Parasitiformes</taxon>
        <taxon>Mesostigmata</taxon>
        <taxon>Gamasina</taxon>
        <taxon>Dermanyssoidea</taxon>
        <taxon>Varroidae</taxon>
        <taxon>Varroa</taxon>
    </lineage>
</organism>
<keyword evidence="3" id="KW-0227">DNA damage</keyword>
<keyword evidence="5" id="KW-0234">DNA repair</keyword>
<accession>A0A7M7JNL4</accession>
<dbReference type="Proteomes" id="UP000594260">
    <property type="component" value="Unplaced"/>
</dbReference>
<evidence type="ECO:0000256" key="3">
    <source>
        <dbReference type="ARBA" id="ARBA00022763"/>
    </source>
</evidence>
<dbReference type="GO" id="GO:0046982">
    <property type="term" value="F:protein heterodimerization activity"/>
    <property type="evidence" value="ECO:0007669"/>
    <property type="project" value="InterPro"/>
</dbReference>
<keyword evidence="7" id="KW-1185">Reference proteome</keyword>
<evidence type="ECO:0000313" key="7">
    <source>
        <dbReference type="Proteomes" id="UP000594260"/>
    </source>
</evidence>
<dbReference type="EnsemblMetazoa" id="XM_022798206">
    <property type="protein sequence ID" value="XP_022653941"/>
    <property type="gene ID" value="LOC111247382"/>
</dbReference>
<dbReference type="AlphaFoldDB" id="A0A7M7JNL4"/>
<dbReference type="Pfam" id="PF15630">
    <property type="entry name" value="CENP-S"/>
    <property type="match status" value="1"/>
</dbReference>
<comment type="similarity">
    <text evidence="1">Belongs to the TAF9 family. CENP-S/MHF1 subfamily.</text>
</comment>
<name>A0A7M7JNL4_VARDE</name>
<evidence type="ECO:0000256" key="1">
    <source>
        <dbReference type="ARBA" id="ARBA00006612"/>
    </source>
</evidence>
<dbReference type="SUPFAM" id="SSF47113">
    <property type="entry name" value="Histone-fold"/>
    <property type="match status" value="1"/>
</dbReference>
<dbReference type="RefSeq" id="XP_022653941.1">
    <property type="nucleotide sequence ID" value="XM_022798206.1"/>
</dbReference>
<dbReference type="GO" id="GO:0000712">
    <property type="term" value="P:resolution of meiotic recombination intermediates"/>
    <property type="evidence" value="ECO:0007669"/>
    <property type="project" value="TreeGrafter"/>
</dbReference>
<protein>
    <recommendedName>
        <fullName evidence="2">Centromere protein S</fullName>
    </recommendedName>
</protein>
<dbReference type="InterPro" id="IPR009072">
    <property type="entry name" value="Histone-fold"/>
</dbReference>
<dbReference type="GeneID" id="111247382"/>
<dbReference type="GO" id="GO:0031297">
    <property type="term" value="P:replication fork processing"/>
    <property type="evidence" value="ECO:0007669"/>
    <property type="project" value="TreeGrafter"/>
</dbReference>
<evidence type="ECO:0000256" key="4">
    <source>
        <dbReference type="ARBA" id="ARBA00023125"/>
    </source>
</evidence>
<dbReference type="CDD" id="cd22919">
    <property type="entry name" value="HFD_CENP-S"/>
    <property type="match status" value="1"/>
</dbReference>
<keyword evidence="4" id="KW-0238">DNA-binding</keyword>
<evidence type="ECO:0000256" key="5">
    <source>
        <dbReference type="ARBA" id="ARBA00023204"/>
    </source>
</evidence>
<dbReference type="Gene3D" id="1.10.20.10">
    <property type="entry name" value="Histone, subunit A"/>
    <property type="match status" value="1"/>
</dbReference>
<dbReference type="GO" id="GO:0003677">
    <property type="term" value="F:DNA binding"/>
    <property type="evidence" value="ECO:0007669"/>
    <property type="project" value="UniProtKB-KW"/>
</dbReference>